<dbReference type="Proteomes" id="UP000887579">
    <property type="component" value="Unplaced"/>
</dbReference>
<dbReference type="WBParaSite" id="ES5_v2.g22351.t1">
    <property type="protein sequence ID" value="ES5_v2.g22351.t1"/>
    <property type="gene ID" value="ES5_v2.g22351"/>
</dbReference>
<accession>A0AC34FY05</accession>
<name>A0AC34FY05_9BILA</name>
<evidence type="ECO:0000313" key="2">
    <source>
        <dbReference type="WBParaSite" id="ES5_v2.g22351.t1"/>
    </source>
</evidence>
<reference evidence="2" key="1">
    <citation type="submission" date="2022-11" db="UniProtKB">
        <authorList>
            <consortium name="WormBaseParasite"/>
        </authorList>
    </citation>
    <scope>IDENTIFICATION</scope>
</reference>
<proteinExistence type="predicted"/>
<protein>
    <submittedName>
        <fullName evidence="2">Glycosyltransferase</fullName>
    </submittedName>
</protein>
<evidence type="ECO:0000313" key="1">
    <source>
        <dbReference type="Proteomes" id="UP000887579"/>
    </source>
</evidence>
<organism evidence="1 2">
    <name type="scientific">Panagrolaimus sp. ES5</name>
    <dbReference type="NCBI Taxonomy" id="591445"/>
    <lineage>
        <taxon>Eukaryota</taxon>
        <taxon>Metazoa</taxon>
        <taxon>Ecdysozoa</taxon>
        <taxon>Nematoda</taxon>
        <taxon>Chromadorea</taxon>
        <taxon>Rhabditida</taxon>
        <taxon>Tylenchina</taxon>
        <taxon>Panagrolaimomorpha</taxon>
        <taxon>Panagrolaimoidea</taxon>
        <taxon>Panagrolaimidae</taxon>
        <taxon>Panagrolaimus</taxon>
    </lineage>
</organism>
<sequence length="203" mass="24284">MFKRHCITINYLNGNSDIEYLLFVDADMGIINPRHRIEDYIDPKYDMLFYERIYDYEIVAGSFLINDWEGVFDYVACARSLLNDRLIFGKIKVLSKKSRSSWARDGWLTNSTWSPKDFILHGWKSIFLDQPGFAMWTTPFVPHVKFRLSQCDSYANPFKDWKYKPDVKRSDKDIEKKLNNISMRVRKEYNIRLKRIWNNPLLS</sequence>